<gene>
    <name evidence="6" type="ORF">GCM10009742_59020</name>
</gene>
<name>A0ABN2ECE2_9ACTN</name>
<dbReference type="InterPro" id="IPR000086">
    <property type="entry name" value="NUDIX_hydrolase_dom"/>
</dbReference>
<evidence type="ECO:0000259" key="5">
    <source>
        <dbReference type="PROSITE" id="PS51462"/>
    </source>
</evidence>
<dbReference type="Pfam" id="PF00293">
    <property type="entry name" value="NUDIX"/>
    <property type="match status" value="1"/>
</dbReference>
<dbReference type="PANTHER" id="PTHR43046:SF14">
    <property type="entry name" value="MUTT_NUDIX FAMILY PROTEIN"/>
    <property type="match status" value="1"/>
</dbReference>
<evidence type="ECO:0000256" key="2">
    <source>
        <dbReference type="ARBA" id="ARBA00005582"/>
    </source>
</evidence>
<feature type="domain" description="Nudix hydrolase" evidence="5">
    <location>
        <begin position="1"/>
        <end position="134"/>
    </location>
</feature>
<keyword evidence="3 4" id="KW-0378">Hydrolase</keyword>
<comment type="caution">
    <text evidence="6">The sequence shown here is derived from an EMBL/GenBank/DDBJ whole genome shotgun (WGS) entry which is preliminary data.</text>
</comment>
<proteinExistence type="inferred from homology"/>
<dbReference type="PROSITE" id="PS51462">
    <property type="entry name" value="NUDIX"/>
    <property type="match status" value="1"/>
</dbReference>
<dbReference type="CDD" id="cd02883">
    <property type="entry name" value="NUDIX_Hydrolase"/>
    <property type="match status" value="1"/>
</dbReference>
<dbReference type="InterPro" id="IPR015797">
    <property type="entry name" value="NUDIX_hydrolase-like_dom_sf"/>
</dbReference>
<evidence type="ECO:0000256" key="1">
    <source>
        <dbReference type="ARBA" id="ARBA00001946"/>
    </source>
</evidence>
<evidence type="ECO:0000313" key="7">
    <source>
        <dbReference type="Proteomes" id="UP001500190"/>
    </source>
</evidence>
<dbReference type="PROSITE" id="PS00893">
    <property type="entry name" value="NUDIX_BOX"/>
    <property type="match status" value="1"/>
</dbReference>
<keyword evidence="7" id="KW-1185">Reference proteome</keyword>
<dbReference type="PANTHER" id="PTHR43046">
    <property type="entry name" value="GDP-MANNOSE MANNOSYL HYDROLASE"/>
    <property type="match status" value="1"/>
</dbReference>
<evidence type="ECO:0000313" key="6">
    <source>
        <dbReference type="EMBL" id="GAA1602885.1"/>
    </source>
</evidence>
<evidence type="ECO:0000256" key="4">
    <source>
        <dbReference type="RuleBase" id="RU003476"/>
    </source>
</evidence>
<comment type="cofactor">
    <cofactor evidence="1">
        <name>Mg(2+)</name>
        <dbReference type="ChEBI" id="CHEBI:18420"/>
    </cofactor>
</comment>
<dbReference type="InterPro" id="IPR020084">
    <property type="entry name" value="NUDIX_hydrolase_CS"/>
</dbReference>
<comment type="similarity">
    <text evidence="2 4">Belongs to the Nudix hydrolase family.</text>
</comment>
<dbReference type="Proteomes" id="UP001500190">
    <property type="component" value="Unassembled WGS sequence"/>
</dbReference>
<reference evidence="6 7" key="1">
    <citation type="journal article" date="2019" name="Int. J. Syst. Evol. Microbiol.">
        <title>The Global Catalogue of Microorganisms (GCM) 10K type strain sequencing project: providing services to taxonomists for standard genome sequencing and annotation.</title>
        <authorList>
            <consortium name="The Broad Institute Genomics Platform"/>
            <consortium name="The Broad Institute Genome Sequencing Center for Infectious Disease"/>
            <person name="Wu L."/>
            <person name="Ma J."/>
        </authorList>
    </citation>
    <scope>NUCLEOTIDE SEQUENCE [LARGE SCALE GENOMIC DNA]</scope>
    <source>
        <strain evidence="6 7">JCM 14304</strain>
    </source>
</reference>
<dbReference type="Gene3D" id="3.90.79.10">
    <property type="entry name" value="Nucleoside Triphosphate Pyrophosphohydrolase"/>
    <property type="match status" value="1"/>
</dbReference>
<organism evidence="6 7">
    <name type="scientific">Kribbella karoonensis</name>
    <dbReference type="NCBI Taxonomy" id="324851"/>
    <lineage>
        <taxon>Bacteria</taxon>
        <taxon>Bacillati</taxon>
        <taxon>Actinomycetota</taxon>
        <taxon>Actinomycetes</taxon>
        <taxon>Propionibacteriales</taxon>
        <taxon>Kribbellaceae</taxon>
        <taxon>Kribbella</taxon>
    </lineage>
</organism>
<dbReference type="PRINTS" id="PR00502">
    <property type="entry name" value="NUDIXFAMILY"/>
</dbReference>
<sequence>MQQYAGVIARYDGLVALVREEYHAWGAPHWNLPSGAVEDGETPAAGAVRELREESGLHVSADDLELVWRTQTTADGRVTSQSWNYVVDVADPGFAIDDPDGLVMEAGWFTPEDAVRRLGLMPYPPIAVPAVDYLTHGLSGRAWSFILNGDEWSW</sequence>
<dbReference type="EMBL" id="BAAAND010000009">
    <property type="protein sequence ID" value="GAA1602885.1"/>
    <property type="molecule type" value="Genomic_DNA"/>
</dbReference>
<protein>
    <recommendedName>
        <fullName evidence="5">Nudix hydrolase domain-containing protein</fullName>
    </recommendedName>
</protein>
<dbReference type="InterPro" id="IPR020476">
    <property type="entry name" value="Nudix_hydrolase"/>
</dbReference>
<dbReference type="RefSeq" id="WP_344197186.1">
    <property type="nucleotide sequence ID" value="NZ_BAAAND010000009.1"/>
</dbReference>
<dbReference type="SUPFAM" id="SSF55811">
    <property type="entry name" value="Nudix"/>
    <property type="match status" value="1"/>
</dbReference>
<accession>A0ABN2ECE2</accession>
<evidence type="ECO:0000256" key="3">
    <source>
        <dbReference type="ARBA" id="ARBA00022801"/>
    </source>
</evidence>